<dbReference type="AlphaFoldDB" id="A0A653IAW7"/>
<organism evidence="3 4">
    <name type="scientific">Exiguobacterium oxidotolerans</name>
    <dbReference type="NCBI Taxonomy" id="223958"/>
    <lineage>
        <taxon>Bacteria</taxon>
        <taxon>Bacillati</taxon>
        <taxon>Bacillota</taxon>
        <taxon>Bacilli</taxon>
        <taxon>Bacillales</taxon>
        <taxon>Bacillales Family XII. Incertae Sedis</taxon>
        <taxon>Exiguobacterium</taxon>
    </lineage>
</organism>
<dbReference type="RefSeq" id="WP_159173481.1">
    <property type="nucleotide sequence ID" value="NZ_LR732312.1"/>
</dbReference>
<keyword evidence="4" id="KW-1185">Reference proteome</keyword>
<dbReference type="Pfam" id="PF02272">
    <property type="entry name" value="DHHA1"/>
    <property type="match status" value="1"/>
</dbReference>
<evidence type="ECO:0000259" key="1">
    <source>
        <dbReference type="Pfam" id="PF01368"/>
    </source>
</evidence>
<dbReference type="Pfam" id="PF01368">
    <property type="entry name" value="DHH"/>
    <property type="match status" value="1"/>
</dbReference>
<evidence type="ECO:0000259" key="2">
    <source>
        <dbReference type="Pfam" id="PF02272"/>
    </source>
</evidence>
<dbReference type="EC" id="3.1.-.-" evidence="3"/>
<dbReference type="GO" id="GO:0008441">
    <property type="term" value="F:3'(2'),5'-bisphosphate nucleotidase activity"/>
    <property type="evidence" value="ECO:0007669"/>
    <property type="project" value="UniProtKB-EC"/>
</dbReference>
<dbReference type="EMBL" id="CABWKQ010000020">
    <property type="protein sequence ID" value="VWX36291.1"/>
    <property type="molecule type" value="Genomic_DNA"/>
</dbReference>
<dbReference type="InterPro" id="IPR003156">
    <property type="entry name" value="DHHA1_dom"/>
</dbReference>
<dbReference type="InterPro" id="IPR001667">
    <property type="entry name" value="DDH_dom"/>
</dbReference>
<dbReference type="Proteomes" id="UP000439752">
    <property type="component" value="Unassembled WGS sequence"/>
</dbReference>
<protein>
    <submittedName>
        <fullName evidence="3">NanoRNase (Oligoribonuclease) (3'-&gt;5'short substrates, 5'-&gt;3' long substrates), 3',5'-bisphosphate nucleotidase</fullName>
        <ecNumber evidence="3">3.1.-.-</ecNumber>
        <ecNumber evidence="3">3.1.3.7</ecNumber>
    </submittedName>
</protein>
<dbReference type="GO" id="GO:0003676">
    <property type="term" value="F:nucleic acid binding"/>
    <property type="evidence" value="ECO:0007669"/>
    <property type="project" value="InterPro"/>
</dbReference>
<evidence type="ECO:0000313" key="3">
    <source>
        <dbReference type="EMBL" id="VWX36291.1"/>
    </source>
</evidence>
<dbReference type="PANTHER" id="PTHR47618">
    <property type="entry name" value="BIFUNCTIONAL OLIGORIBONUCLEASE AND PAP PHOSPHATASE NRNA"/>
    <property type="match status" value="1"/>
</dbReference>
<sequence>MKEQIRQLIEDASTIIIHRHERPDPDALGSQFGLREVLQQQFPEKKIYAVGEMADSLSFMGKLDAVEPKVYEEALVVILDTANEARIDGHVAMTGRHVIKIDHHPDEDAYAKVQLVDPTVSSTSELLVHLLNDWGYPIPAAAAIQFYAGIVGDTGRFQFRGTTSKTFAVAAQLLDLEIDTDWLYRNMYQTELVALHLQGYVLQHIQLTDAGVGYVVLTQETLKRFDATVEQASLLVNSFAGLKGMKSWALFLETEKEVRVRIRSKGPVINEVAKEFRGGGHPMASGATIDHLSEVDQVVARLDAVARDFRFE</sequence>
<feature type="domain" description="DHHA1" evidence="2">
    <location>
        <begin position="224"/>
        <end position="306"/>
    </location>
</feature>
<dbReference type="Gene3D" id="3.10.310.30">
    <property type="match status" value="1"/>
</dbReference>
<reference evidence="3 4" key="1">
    <citation type="submission" date="2019-10" db="EMBL/GenBank/DDBJ databases">
        <authorList>
            <person name="Karimi E."/>
        </authorList>
    </citation>
    <scope>NUCLEOTIDE SEQUENCE [LARGE SCALE GENOMIC DNA]</scope>
    <source>
        <strain evidence="3">Exiguobacterium sp. 9Y</strain>
    </source>
</reference>
<gene>
    <name evidence="3" type="primary">nrnA</name>
    <name evidence="3" type="ORF">EXIGUO9Y_270230</name>
</gene>
<evidence type="ECO:0000313" key="4">
    <source>
        <dbReference type="Proteomes" id="UP000439752"/>
    </source>
</evidence>
<name>A0A653IAW7_9BACL</name>
<dbReference type="EC" id="3.1.3.7" evidence="3"/>
<feature type="domain" description="DDH" evidence="1">
    <location>
        <begin position="15"/>
        <end position="149"/>
    </location>
</feature>
<dbReference type="InterPro" id="IPR051319">
    <property type="entry name" value="Oligoribo/pAp-PDE_c-di-AMP_PDE"/>
</dbReference>
<dbReference type="SUPFAM" id="SSF64182">
    <property type="entry name" value="DHH phosphoesterases"/>
    <property type="match status" value="1"/>
</dbReference>
<proteinExistence type="predicted"/>
<accession>A0A653IAW7</accession>
<keyword evidence="3" id="KW-0378">Hydrolase</keyword>
<dbReference type="PANTHER" id="PTHR47618:SF1">
    <property type="entry name" value="BIFUNCTIONAL OLIGORIBONUCLEASE AND PAP PHOSPHATASE NRNA"/>
    <property type="match status" value="1"/>
</dbReference>
<dbReference type="InterPro" id="IPR038763">
    <property type="entry name" value="DHH_sf"/>
</dbReference>
<dbReference type="Gene3D" id="3.90.1640.10">
    <property type="entry name" value="inorganic pyrophosphatase (n-terminal core)"/>
    <property type="match status" value="1"/>
</dbReference>